<evidence type="ECO:0000256" key="1">
    <source>
        <dbReference type="SAM" id="MobiDB-lite"/>
    </source>
</evidence>
<dbReference type="GeneID" id="79267432"/>
<protein>
    <submittedName>
        <fullName evidence="2">Uncharacterized protein</fullName>
    </submittedName>
</protein>
<dbReference type="RefSeq" id="WP_276233874.1">
    <property type="nucleotide sequence ID" value="NZ_CP119802.1"/>
</dbReference>
<evidence type="ECO:0000313" key="3">
    <source>
        <dbReference type="Proteomes" id="UP001596398"/>
    </source>
</evidence>
<dbReference type="AlphaFoldDB" id="A0ABD5ZQI9"/>
<accession>A0ABD5ZQI9</accession>
<feature type="region of interest" description="Disordered" evidence="1">
    <location>
        <begin position="247"/>
        <end position="285"/>
    </location>
</feature>
<proteinExistence type="predicted"/>
<evidence type="ECO:0000313" key="2">
    <source>
        <dbReference type="EMBL" id="MFC7235735.1"/>
    </source>
</evidence>
<dbReference type="Proteomes" id="UP001596398">
    <property type="component" value="Unassembled WGS sequence"/>
</dbReference>
<name>A0ABD5ZQI9_9EURY</name>
<sequence length="285" mass="29608">MARRLALAVVAVAAVAVFASGAFGFTSATVDRGVSVAVVDDESAFLGLQDRTVECREIPGSGTQPDESCADTPLLRVTNQFASEMTVTRVSIETSDGTSVRAVDDGLDLDDDLAVGESGVVRADVSGVCDPSGNEVDTVTLDVTLGVETDGVDATRYDKTLTVTCERPATGGGSGDGEAEPGEDEVVFKGSGNVDTGNFTVETYVYYVPSDDEFVEQSSTRGSSADLVAVVTENNGTYVNTKFDFETKKQSGSGGTERLNEDQTPPWESASETATPTATATETGS</sequence>
<feature type="compositionally biased region" description="Low complexity" evidence="1">
    <location>
        <begin position="268"/>
        <end position="285"/>
    </location>
</feature>
<dbReference type="EMBL" id="JBHTAP010000001">
    <property type="protein sequence ID" value="MFC7235735.1"/>
    <property type="molecule type" value="Genomic_DNA"/>
</dbReference>
<reference evidence="2 3" key="1">
    <citation type="journal article" date="2019" name="Int. J. Syst. Evol. Microbiol.">
        <title>The Global Catalogue of Microorganisms (GCM) 10K type strain sequencing project: providing services to taxonomists for standard genome sequencing and annotation.</title>
        <authorList>
            <consortium name="The Broad Institute Genomics Platform"/>
            <consortium name="The Broad Institute Genome Sequencing Center for Infectious Disease"/>
            <person name="Wu L."/>
            <person name="Ma J."/>
        </authorList>
    </citation>
    <scope>NUCLEOTIDE SEQUENCE [LARGE SCALE GENOMIC DNA]</scope>
    <source>
        <strain evidence="2 3">DT85</strain>
    </source>
</reference>
<gene>
    <name evidence="2" type="ORF">ACFQJ4_10450</name>
</gene>
<comment type="caution">
    <text evidence="2">The sequence shown here is derived from an EMBL/GenBank/DDBJ whole genome shotgun (WGS) entry which is preliminary data.</text>
</comment>
<keyword evidence="3" id="KW-1185">Reference proteome</keyword>
<organism evidence="2 3">
    <name type="scientific">Halosegnis marinus</name>
    <dbReference type="NCBI Taxonomy" id="3034023"/>
    <lineage>
        <taxon>Archaea</taxon>
        <taxon>Methanobacteriati</taxon>
        <taxon>Methanobacteriota</taxon>
        <taxon>Stenosarchaea group</taxon>
        <taxon>Halobacteria</taxon>
        <taxon>Halobacteriales</taxon>
        <taxon>Natronomonadaceae</taxon>
        <taxon>Halosegnis</taxon>
    </lineage>
</organism>